<dbReference type="EMBL" id="JAVHJO010000002">
    <property type="protein sequence ID" value="KAK6542799.1"/>
    <property type="molecule type" value="Genomic_DNA"/>
</dbReference>
<feature type="compositionally biased region" description="Basic residues" evidence="2">
    <location>
        <begin position="436"/>
        <end position="445"/>
    </location>
</feature>
<feature type="region of interest" description="Disordered" evidence="2">
    <location>
        <begin position="1024"/>
        <end position="1172"/>
    </location>
</feature>
<evidence type="ECO:0000259" key="3">
    <source>
        <dbReference type="PROSITE" id="PS50157"/>
    </source>
</evidence>
<evidence type="ECO:0000313" key="5">
    <source>
        <dbReference type="Proteomes" id="UP001365542"/>
    </source>
</evidence>
<feature type="compositionally biased region" description="Polar residues" evidence="2">
    <location>
        <begin position="1111"/>
        <end position="1124"/>
    </location>
</feature>
<gene>
    <name evidence="4" type="ORF">TWF694_006741</name>
</gene>
<name>A0AAV9XL12_9PEZI</name>
<feature type="region of interest" description="Disordered" evidence="2">
    <location>
        <begin position="384"/>
        <end position="455"/>
    </location>
</feature>
<keyword evidence="5" id="KW-1185">Reference proteome</keyword>
<keyword evidence="1" id="KW-0863">Zinc-finger</keyword>
<feature type="region of interest" description="Disordered" evidence="2">
    <location>
        <begin position="1"/>
        <end position="81"/>
    </location>
</feature>
<feature type="compositionally biased region" description="Basic and acidic residues" evidence="2">
    <location>
        <begin position="270"/>
        <end position="281"/>
    </location>
</feature>
<dbReference type="Proteomes" id="UP001365542">
    <property type="component" value="Unassembled WGS sequence"/>
</dbReference>
<dbReference type="GO" id="GO:0008270">
    <property type="term" value="F:zinc ion binding"/>
    <property type="evidence" value="ECO:0007669"/>
    <property type="project" value="UniProtKB-KW"/>
</dbReference>
<keyword evidence="1" id="KW-0479">Metal-binding</keyword>
<feature type="compositionally biased region" description="Polar residues" evidence="2">
    <location>
        <begin position="315"/>
        <end position="334"/>
    </location>
</feature>
<evidence type="ECO:0000256" key="2">
    <source>
        <dbReference type="SAM" id="MobiDB-lite"/>
    </source>
</evidence>
<accession>A0AAV9XL12</accession>
<feature type="compositionally biased region" description="Polar residues" evidence="2">
    <location>
        <begin position="1"/>
        <end position="50"/>
    </location>
</feature>
<feature type="compositionally biased region" description="Polar residues" evidence="2">
    <location>
        <begin position="384"/>
        <end position="416"/>
    </location>
</feature>
<feature type="compositionally biased region" description="Low complexity" evidence="2">
    <location>
        <begin position="504"/>
        <end position="521"/>
    </location>
</feature>
<dbReference type="InterPro" id="IPR013087">
    <property type="entry name" value="Znf_C2H2_type"/>
</dbReference>
<evidence type="ECO:0000313" key="4">
    <source>
        <dbReference type="EMBL" id="KAK6542799.1"/>
    </source>
</evidence>
<organism evidence="4 5">
    <name type="scientific">Orbilia ellipsospora</name>
    <dbReference type="NCBI Taxonomy" id="2528407"/>
    <lineage>
        <taxon>Eukaryota</taxon>
        <taxon>Fungi</taxon>
        <taxon>Dikarya</taxon>
        <taxon>Ascomycota</taxon>
        <taxon>Pezizomycotina</taxon>
        <taxon>Orbiliomycetes</taxon>
        <taxon>Orbiliales</taxon>
        <taxon>Orbiliaceae</taxon>
        <taxon>Orbilia</taxon>
    </lineage>
</organism>
<feature type="region of interest" description="Disordered" evidence="2">
    <location>
        <begin position="559"/>
        <end position="630"/>
    </location>
</feature>
<feature type="compositionally biased region" description="Polar residues" evidence="2">
    <location>
        <begin position="204"/>
        <end position="252"/>
    </location>
</feature>
<keyword evidence="1" id="KW-0862">Zinc</keyword>
<feature type="compositionally biased region" description="Pro residues" evidence="2">
    <location>
        <begin position="942"/>
        <end position="959"/>
    </location>
</feature>
<feature type="compositionally biased region" description="Polar residues" evidence="2">
    <location>
        <begin position="108"/>
        <end position="120"/>
    </location>
</feature>
<feature type="region of interest" description="Disordered" evidence="2">
    <location>
        <begin position="922"/>
        <end position="959"/>
    </location>
</feature>
<evidence type="ECO:0000256" key="1">
    <source>
        <dbReference type="PROSITE-ProRule" id="PRU00042"/>
    </source>
</evidence>
<feature type="domain" description="C2H2-type" evidence="3">
    <location>
        <begin position="1182"/>
        <end position="1212"/>
    </location>
</feature>
<sequence length="1422" mass="154042">MLYSQTQQSAQDQGTPSNATNQHQLSQSYYAGGSARQTSQNSRAATTQYNGLHFPAPAPAPPRQPTTAHPITSTSENGRDVGETIRSTAYSAGSAIGHKPQGLYHQAGKTNTSQSTQRSAGATRPQDRAEHALSATTNWNAGADSNSIPRQTAATSRTEPSSDYRYSYRQPGASSAQASCYSAQRESNVQANAQQLSLGDNSYDQSTVYMSSNTQSSSKAPQATSRKYQQPAQNTLNTSYGSRYDSNIGRNDTTTTTSSTYQQNAGYEKSYQDDTDRDHTSLRSNYALPQPVPNRNSTGTSNSYFSHNPAAESSYAPTASTQSTKLNSSYQTNYERPAQRIGESSASVNSMSTFDYPSAAVPGPSQTYYPPYTSSEATNQASTYFGSVPANSTNQSIPPAAPTSSQSLAESTTLATTKPKKPRQTPSQNPPAVKTPKPRAPKKQKISVVTPTATPVELPKQHNFYPAASNSSFSPTSVNTSHDIRMTITPQSTSVKDVSGPSGPQASQPLSAGSSSSAPALDMASMEQHMREMVEKMREYQSKDPYAFQQVWENVKRSGPGATAVKPAAPPAAPVPKNTPGVTSPKSSKSAKAAKSIAKKSTPSVAEGRGTPNPGSAASRAQKTVWPASQKVPLSQTTSKFFKNVGQNCPESFALGLLDYGPSFPELCQKLEAHGYKFERNKLAIELLKTSDTVQDSDGKATASHSAPAISAVKPVTSSGTVSVLETPTRTLTPQSIKSFNPRNIKESIPTFLPADNFYDQPQTFVTPSMIYREVYPITVSQPESNVRADQTVIPPTPLAEEVQHVLETPVAQYLVKKRVSMANISKQSPPVNSLPPQLSRMPTILTQPQAPVAPQMPREEIMTDAGPLPSLPPNRLEGLYDRHGLISPPVPSNNLQDSPVNEMLQSRLSKLDAQIMRLKELESPSQPPPPPLVVLPSNKTSPPPPPPPIRKPMLPKPPVLDKKKALRRNTYDPQNIVHGVLLATGRHPNYEGLNSGLAILKRLHPEVFDNSVDLAQIPWDLYDPPPAPLPGEEKKGRRGATANEEDSRGRNRDPVPFTPGVRRTEPDLSAPAYADGQVVGKRGRPRGRPRGARSGRGSTFIGREGLTNKHAGSSGESSTQANTHKYGVTRVNIHSLNRGGGGNNGRDSGGRKRKHGDSPHSRQPSGSDRWGNGVSKLVPVFKCQWEKCNYELQNLDTLRKHLLKKHKAENNMGVMPCCWGECGSLIPVESLDPNTGKKIIESRRKRLNFGTGAAWDSHVLGEHLKVVKEELGEGMSIKEARSISRESSAHSVEGRIRSMSRDRRGHSVTPVITPAPYGYKFTPPPGFSARSQFRHAHDFDNDLPNEKKMLEDALARVERIGSGMETFGLSAIPGAEYDSGTGYLIKVRKLTEDLDRLPPHPPIKEEQDPIEVSPKGKQRDS</sequence>
<proteinExistence type="predicted"/>
<comment type="caution">
    <text evidence="4">The sequence shown here is derived from an EMBL/GenBank/DDBJ whole genome shotgun (WGS) entry which is preliminary data.</text>
</comment>
<feature type="compositionally biased region" description="Polar residues" evidence="2">
    <location>
        <begin position="613"/>
        <end position="622"/>
    </location>
</feature>
<feature type="compositionally biased region" description="Polar residues" evidence="2">
    <location>
        <begin position="134"/>
        <end position="161"/>
    </location>
</feature>
<feature type="region of interest" description="Disordered" evidence="2">
    <location>
        <begin position="94"/>
        <end position="170"/>
    </location>
</feature>
<feature type="region of interest" description="Disordered" evidence="2">
    <location>
        <begin position="1395"/>
        <end position="1422"/>
    </location>
</feature>
<reference evidence="4 5" key="1">
    <citation type="submission" date="2019-10" db="EMBL/GenBank/DDBJ databases">
        <authorList>
            <person name="Palmer J.M."/>
        </authorList>
    </citation>
    <scope>NUCLEOTIDE SEQUENCE [LARGE SCALE GENOMIC DNA]</scope>
    <source>
        <strain evidence="4 5">TWF694</strain>
    </source>
</reference>
<feature type="compositionally biased region" description="Basic and acidic residues" evidence="2">
    <location>
        <begin position="1395"/>
        <end position="1408"/>
    </location>
</feature>
<feature type="compositionally biased region" description="Polar residues" evidence="2">
    <location>
        <begin position="293"/>
        <end position="306"/>
    </location>
</feature>
<feature type="compositionally biased region" description="Basic residues" evidence="2">
    <location>
        <begin position="1082"/>
        <end position="1094"/>
    </location>
</feature>
<dbReference type="PROSITE" id="PS00028">
    <property type="entry name" value="ZINC_FINGER_C2H2_1"/>
    <property type="match status" value="1"/>
</dbReference>
<dbReference type="PROSITE" id="PS50157">
    <property type="entry name" value="ZINC_FINGER_C2H2_2"/>
    <property type="match status" value="1"/>
</dbReference>
<feature type="compositionally biased region" description="Low complexity" evidence="2">
    <location>
        <begin position="575"/>
        <end position="601"/>
    </location>
</feature>
<feature type="region of interest" description="Disordered" evidence="2">
    <location>
        <begin position="204"/>
        <end position="346"/>
    </location>
</feature>
<protein>
    <recommendedName>
        <fullName evidence="3">C2H2-type domain-containing protein</fullName>
    </recommendedName>
</protein>
<feature type="region of interest" description="Disordered" evidence="2">
    <location>
        <begin position="490"/>
        <end position="524"/>
    </location>
</feature>